<feature type="domain" description="MftR C-terminal" evidence="1">
    <location>
        <begin position="39"/>
        <end position="146"/>
    </location>
</feature>
<dbReference type="OrthoDB" id="956698at2"/>
<evidence type="ECO:0000313" key="2">
    <source>
        <dbReference type="EMBL" id="SER84820.1"/>
    </source>
</evidence>
<dbReference type="RefSeq" id="WP_143086757.1">
    <property type="nucleotide sequence ID" value="NZ_FOFT01000007.1"/>
</dbReference>
<dbReference type="Proteomes" id="UP000199028">
    <property type="component" value="Unassembled WGS sequence"/>
</dbReference>
<protein>
    <recommendedName>
        <fullName evidence="1">MftR C-terminal domain-containing protein</fullName>
    </recommendedName>
</protein>
<dbReference type="EMBL" id="FOFT01000007">
    <property type="protein sequence ID" value="SER84820.1"/>
    <property type="molecule type" value="Genomic_DNA"/>
</dbReference>
<name>A0A1H9SIG2_9PSEU</name>
<proteinExistence type="predicted"/>
<evidence type="ECO:0000259" key="1">
    <source>
        <dbReference type="Pfam" id="PF17754"/>
    </source>
</evidence>
<organism evidence="2 3">
    <name type="scientific">Lentzea flaviverrucosa</name>
    <dbReference type="NCBI Taxonomy" id="200379"/>
    <lineage>
        <taxon>Bacteria</taxon>
        <taxon>Bacillati</taxon>
        <taxon>Actinomycetota</taxon>
        <taxon>Actinomycetes</taxon>
        <taxon>Pseudonocardiales</taxon>
        <taxon>Pseudonocardiaceae</taxon>
        <taxon>Lentzea</taxon>
    </lineage>
</organism>
<reference evidence="3" key="1">
    <citation type="submission" date="2016-10" db="EMBL/GenBank/DDBJ databases">
        <authorList>
            <person name="Varghese N."/>
            <person name="Submissions S."/>
        </authorList>
    </citation>
    <scope>NUCLEOTIDE SEQUENCE [LARGE SCALE GENOMIC DNA]</scope>
    <source>
        <strain evidence="3">CGMCC 4.578</strain>
    </source>
</reference>
<sequence>MRAPPAQQIGSAARIGDVLYDPLDPLLIGAFVRQPAHLSPIGAVRSAMQEILAPLPPDATAQEGERQRLLTSIPELRAALFDRPEESIVLLAAATAERSGRSPDDREVRVWSGAILGTVVAVYSAADPDTNISARLERALAILEATRQQ</sequence>
<dbReference type="AlphaFoldDB" id="A0A1H9SIG2"/>
<evidence type="ECO:0000313" key="3">
    <source>
        <dbReference type="Proteomes" id="UP000199028"/>
    </source>
</evidence>
<dbReference type="InterPro" id="IPR041347">
    <property type="entry name" value="MftR_C"/>
</dbReference>
<accession>A0A1H9SIG2</accession>
<gene>
    <name evidence="2" type="ORF">SAMN05216195_10781</name>
</gene>
<dbReference type="Pfam" id="PF17754">
    <property type="entry name" value="TetR_C_14"/>
    <property type="match status" value="1"/>
</dbReference>
<dbReference type="Gene3D" id="1.10.357.10">
    <property type="entry name" value="Tetracycline Repressor, domain 2"/>
    <property type="match status" value="1"/>
</dbReference>
<keyword evidence="3" id="KW-1185">Reference proteome</keyword>